<dbReference type="SUPFAM" id="SSF52540">
    <property type="entry name" value="P-loop containing nucleoside triphosphate hydrolases"/>
    <property type="match status" value="1"/>
</dbReference>
<organism evidence="8 9">
    <name type="scientific">Eragrostis curvula</name>
    <name type="common">weeping love grass</name>
    <dbReference type="NCBI Taxonomy" id="38414"/>
    <lineage>
        <taxon>Eukaryota</taxon>
        <taxon>Viridiplantae</taxon>
        <taxon>Streptophyta</taxon>
        <taxon>Embryophyta</taxon>
        <taxon>Tracheophyta</taxon>
        <taxon>Spermatophyta</taxon>
        <taxon>Magnoliopsida</taxon>
        <taxon>Liliopsida</taxon>
        <taxon>Poales</taxon>
        <taxon>Poaceae</taxon>
        <taxon>PACMAD clade</taxon>
        <taxon>Chloridoideae</taxon>
        <taxon>Eragrostideae</taxon>
        <taxon>Eragrostidinae</taxon>
        <taxon>Eragrostis</taxon>
    </lineage>
</organism>
<feature type="non-terminal residue" evidence="8">
    <location>
        <position position="1"/>
    </location>
</feature>
<evidence type="ECO:0000313" key="9">
    <source>
        <dbReference type="Proteomes" id="UP000324897"/>
    </source>
</evidence>
<keyword evidence="3" id="KW-0677">Repeat</keyword>
<dbReference type="OrthoDB" id="3027644at2759"/>
<dbReference type="GO" id="GO:0043531">
    <property type="term" value="F:ADP binding"/>
    <property type="evidence" value="ECO:0007669"/>
    <property type="project" value="InterPro"/>
</dbReference>
<protein>
    <recommendedName>
        <fullName evidence="10">NB-ARC domain-containing protein</fullName>
    </recommendedName>
</protein>
<dbReference type="Pfam" id="PF18052">
    <property type="entry name" value="Rx_N"/>
    <property type="match status" value="1"/>
</dbReference>
<dbReference type="EMBL" id="RWGY01000005">
    <property type="protein sequence ID" value="TVU43042.1"/>
    <property type="molecule type" value="Genomic_DNA"/>
</dbReference>
<dbReference type="Proteomes" id="UP000324897">
    <property type="component" value="Unassembled WGS sequence"/>
</dbReference>
<accession>A0A5J9W2S8</accession>
<keyword evidence="9" id="KW-1185">Reference proteome</keyword>
<evidence type="ECO:0000256" key="2">
    <source>
        <dbReference type="ARBA" id="ARBA00022614"/>
    </source>
</evidence>
<dbReference type="PANTHER" id="PTHR19338">
    <property type="entry name" value="TRANSLOCASE OF INNER MITOCHONDRIAL MEMBRANE 13 HOMOLOG"/>
    <property type="match status" value="1"/>
</dbReference>
<dbReference type="Pfam" id="PF00931">
    <property type="entry name" value="NB-ARC"/>
    <property type="match status" value="1"/>
</dbReference>
<keyword evidence="5" id="KW-0611">Plant defense</keyword>
<evidence type="ECO:0000256" key="1">
    <source>
        <dbReference type="ARBA" id="ARBA00008894"/>
    </source>
</evidence>
<evidence type="ECO:0000256" key="5">
    <source>
        <dbReference type="ARBA" id="ARBA00022821"/>
    </source>
</evidence>
<evidence type="ECO:0000256" key="3">
    <source>
        <dbReference type="ARBA" id="ARBA00022737"/>
    </source>
</evidence>
<evidence type="ECO:0000259" key="7">
    <source>
        <dbReference type="Pfam" id="PF18052"/>
    </source>
</evidence>
<keyword evidence="4" id="KW-0547">Nucleotide-binding</keyword>
<dbReference type="InterPro" id="IPR041118">
    <property type="entry name" value="Rx_N"/>
</dbReference>
<dbReference type="Gene3D" id="1.20.5.4130">
    <property type="match status" value="1"/>
</dbReference>
<dbReference type="InterPro" id="IPR002182">
    <property type="entry name" value="NB-ARC"/>
</dbReference>
<evidence type="ECO:0008006" key="10">
    <source>
        <dbReference type="Google" id="ProtNLM"/>
    </source>
</evidence>
<comment type="similarity">
    <text evidence="1">Belongs to the disease resistance NB-LRR family.</text>
</comment>
<evidence type="ECO:0000256" key="4">
    <source>
        <dbReference type="ARBA" id="ARBA00022741"/>
    </source>
</evidence>
<feature type="domain" description="Disease resistance N-terminal" evidence="7">
    <location>
        <begin position="12"/>
        <end position="94"/>
    </location>
</feature>
<evidence type="ECO:0000259" key="6">
    <source>
        <dbReference type="Pfam" id="PF00931"/>
    </source>
</evidence>
<keyword evidence="2" id="KW-0433">Leucine-rich repeat</keyword>
<dbReference type="Gene3D" id="3.40.50.300">
    <property type="entry name" value="P-loop containing nucleotide triphosphate hydrolases"/>
    <property type="match status" value="1"/>
</dbReference>
<dbReference type="AlphaFoldDB" id="A0A5J9W2S8"/>
<feature type="domain" description="NB-ARC" evidence="6">
    <location>
        <begin position="151"/>
        <end position="246"/>
    </location>
</feature>
<dbReference type="GO" id="GO:0006952">
    <property type="term" value="P:defense response"/>
    <property type="evidence" value="ECO:0007669"/>
    <property type="project" value="UniProtKB-KW"/>
</dbReference>
<dbReference type="Gramene" id="TVU43042">
    <property type="protein sequence ID" value="TVU43042"/>
    <property type="gene ID" value="EJB05_09477"/>
</dbReference>
<comment type="caution">
    <text evidence="8">The sequence shown here is derived from an EMBL/GenBank/DDBJ whole genome shotgun (WGS) entry which is preliminary data.</text>
</comment>
<sequence>METALVSVSTGVMDRLLSKLSMLLEKYYHKLRGVSKQIKLLRDEMSVMRPALLMLADEEQLNPLTKEWRDELRENLRDIKQVQKSLNALTTRHEIANKVEELKARAIEASKGYKRYNFIQPASTNSSTFAIDPRLPALYEDIDRLVGIDGPKKHIIERLLNGSSDELKVVSIVGCGGLGKTTLANQVYHSIKRQFPCAAFVTVSRNPDIRRILCNISRGVGITYNRPDDDVGQLIDTLREHLQDKR</sequence>
<reference evidence="8 9" key="1">
    <citation type="journal article" date="2019" name="Sci. Rep.">
        <title>A high-quality genome of Eragrostis curvula grass provides insights into Poaceae evolution and supports new strategies to enhance forage quality.</title>
        <authorList>
            <person name="Carballo J."/>
            <person name="Santos B.A.C.M."/>
            <person name="Zappacosta D."/>
            <person name="Garbus I."/>
            <person name="Selva J.P."/>
            <person name="Gallo C.A."/>
            <person name="Diaz A."/>
            <person name="Albertini E."/>
            <person name="Caccamo M."/>
            <person name="Echenique V."/>
        </authorList>
    </citation>
    <scope>NUCLEOTIDE SEQUENCE [LARGE SCALE GENOMIC DNA]</scope>
    <source>
        <strain evidence="9">cv. Victoria</strain>
        <tissue evidence="8">Leaf</tissue>
    </source>
</reference>
<dbReference type="PANTHER" id="PTHR19338:SF65">
    <property type="entry name" value="OS06G0163900 PROTEIN"/>
    <property type="match status" value="1"/>
</dbReference>
<evidence type="ECO:0000313" key="8">
    <source>
        <dbReference type="EMBL" id="TVU43042.1"/>
    </source>
</evidence>
<proteinExistence type="inferred from homology"/>
<gene>
    <name evidence="8" type="ORF">EJB05_09477</name>
</gene>
<dbReference type="InterPro" id="IPR027417">
    <property type="entry name" value="P-loop_NTPase"/>
</dbReference>
<name>A0A5J9W2S8_9POAL</name>